<dbReference type="Pfam" id="PF00400">
    <property type="entry name" value="WD40"/>
    <property type="match status" value="1"/>
</dbReference>
<dbReference type="InterPro" id="IPR001680">
    <property type="entry name" value="WD40_rpt"/>
</dbReference>
<feature type="region of interest" description="Disordered" evidence="3">
    <location>
        <begin position="1"/>
        <end position="28"/>
    </location>
</feature>
<evidence type="ECO:0000256" key="2">
    <source>
        <dbReference type="PROSITE-ProRule" id="PRU00221"/>
    </source>
</evidence>
<reference evidence="4" key="2">
    <citation type="submission" date="2023-05" db="EMBL/GenBank/DDBJ databases">
        <authorList>
            <consortium name="Lawrence Berkeley National Laboratory"/>
            <person name="Steindorff A."/>
            <person name="Hensen N."/>
            <person name="Bonometti L."/>
            <person name="Westerberg I."/>
            <person name="Brannstrom I.O."/>
            <person name="Guillou S."/>
            <person name="Cros-Aarteil S."/>
            <person name="Calhoun S."/>
            <person name="Haridas S."/>
            <person name="Kuo A."/>
            <person name="Mondo S."/>
            <person name="Pangilinan J."/>
            <person name="Riley R."/>
            <person name="Labutti K."/>
            <person name="Andreopoulos B."/>
            <person name="Lipzen A."/>
            <person name="Chen C."/>
            <person name="Yanf M."/>
            <person name="Daum C."/>
            <person name="Ng V."/>
            <person name="Clum A."/>
            <person name="Ohm R."/>
            <person name="Martin F."/>
            <person name="Silar P."/>
            <person name="Natvig D."/>
            <person name="Lalanne C."/>
            <person name="Gautier V."/>
            <person name="Ament-Velasquez S.L."/>
            <person name="Kruys A."/>
            <person name="Hutchinson M.I."/>
            <person name="Powell A.J."/>
            <person name="Barry K."/>
            <person name="Miller A.N."/>
            <person name="Grigoriev I.V."/>
            <person name="Debuchy R."/>
            <person name="Gladieux P."/>
            <person name="Thoren M.H."/>
            <person name="Johannesson H."/>
        </authorList>
    </citation>
    <scope>NUCLEOTIDE SEQUENCE</scope>
    <source>
        <strain evidence="4">PSN293</strain>
    </source>
</reference>
<feature type="compositionally biased region" description="Low complexity" evidence="3">
    <location>
        <begin position="188"/>
        <end position="198"/>
    </location>
</feature>
<protein>
    <submittedName>
        <fullName evidence="4">Rik1-associated factor 1</fullName>
    </submittedName>
</protein>
<dbReference type="AlphaFoldDB" id="A0AAN6YDW0"/>
<feature type="region of interest" description="Disordered" evidence="3">
    <location>
        <begin position="116"/>
        <end position="235"/>
    </location>
</feature>
<dbReference type="Gene3D" id="2.130.10.10">
    <property type="entry name" value="YVTN repeat-like/Quinoprotein amine dehydrogenase"/>
    <property type="match status" value="1"/>
</dbReference>
<dbReference type="PANTHER" id="PTHR19842">
    <property type="entry name" value="G BETA-LIKE PROTEIN GBL"/>
    <property type="match status" value="1"/>
</dbReference>
<gene>
    <name evidence="4" type="ORF">QBC37DRAFT_417237</name>
</gene>
<dbReference type="SMART" id="SM00320">
    <property type="entry name" value="WD40"/>
    <property type="match status" value="5"/>
</dbReference>
<feature type="repeat" description="WD" evidence="2">
    <location>
        <begin position="838"/>
        <end position="860"/>
    </location>
</feature>
<feature type="compositionally biased region" description="Basic and acidic residues" evidence="3">
    <location>
        <begin position="218"/>
        <end position="229"/>
    </location>
</feature>
<dbReference type="GO" id="GO:0031932">
    <property type="term" value="C:TORC2 complex"/>
    <property type="evidence" value="ECO:0007669"/>
    <property type="project" value="InterPro"/>
</dbReference>
<proteinExistence type="inferred from homology"/>
<dbReference type="PANTHER" id="PTHR19842:SF2">
    <property type="entry name" value="WD REPEAT PROTEIN (AFU_ORTHOLOGUE AFUA_5G04300)"/>
    <property type="match status" value="1"/>
</dbReference>
<dbReference type="GO" id="GO:0031929">
    <property type="term" value="P:TOR signaling"/>
    <property type="evidence" value="ECO:0007669"/>
    <property type="project" value="InterPro"/>
</dbReference>
<comment type="similarity">
    <text evidence="1">Belongs to the WD repeat LST8 family.</text>
</comment>
<dbReference type="GO" id="GO:0031931">
    <property type="term" value="C:TORC1 complex"/>
    <property type="evidence" value="ECO:0007669"/>
    <property type="project" value="InterPro"/>
</dbReference>
<reference evidence="4" key="1">
    <citation type="journal article" date="2023" name="Mol. Phylogenet. Evol.">
        <title>Genome-scale phylogeny and comparative genomics of the fungal order Sordariales.</title>
        <authorList>
            <person name="Hensen N."/>
            <person name="Bonometti L."/>
            <person name="Westerberg I."/>
            <person name="Brannstrom I.O."/>
            <person name="Guillou S."/>
            <person name="Cros-Aarteil S."/>
            <person name="Calhoun S."/>
            <person name="Haridas S."/>
            <person name="Kuo A."/>
            <person name="Mondo S."/>
            <person name="Pangilinan J."/>
            <person name="Riley R."/>
            <person name="LaButti K."/>
            <person name="Andreopoulos B."/>
            <person name="Lipzen A."/>
            <person name="Chen C."/>
            <person name="Yan M."/>
            <person name="Daum C."/>
            <person name="Ng V."/>
            <person name="Clum A."/>
            <person name="Steindorff A."/>
            <person name="Ohm R.A."/>
            <person name="Martin F."/>
            <person name="Silar P."/>
            <person name="Natvig D.O."/>
            <person name="Lalanne C."/>
            <person name="Gautier V."/>
            <person name="Ament-Velasquez S.L."/>
            <person name="Kruys A."/>
            <person name="Hutchinson M.I."/>
            <person name="Powell A.J."/>
            <person name="Barry K."/>
            <person name="Miller A.N."/>
            <person name="Grigoriev I.V."/>
            <person name="Debuchy R."/>
            <person name="Gladieux P."/>
            <person name="Hiltunen Thoren M."/>
            <person name="Johannesson H."/>
        </authorList>
    </citation>
    <scope>NUCLEOTIDE SEQUENCE</scope>
    <source>
        <strain evidence="4">PSN293</strain>
    </source>
</reference>
<sequence>MDLNRLGDEASADEPPSKRQKLQNGSGYSYHEQRIVQCVDQELRRRVVGNKAPKEQYEALRERLEKQVIQNLTKSDLLSHDRRIFDDLLEGYVRREINNVADRERERLKAECLKTSQPGTLPAPVSVQQETAPSQARWPGVSESTLTLPARPNSGHYEGPSRLIKPQEAMPIEKDNQVERKLSPSMPIPSARPVSAVPPAAPSPAAPSQIPRAPPRPVEQHLGKPKREVPTSPTNFRARAHSSLWHGKQKEDDHQLSEYFTEKDRPYLAAETRLALSHIPSAFLRMDPVVLQNPVAVHFDFTSEEVACLRAAARQVVGAEPKGRRRDVEKDLVKQLARLKKKQKTMVDVAKIAKIPRRSVQDIEQYLEDILVMSKHAVQKPPTIPSIITVRRDPYDQHATFARSSKIPSLLFTREITGHRGHHGAMRDNVNFVNEFHKCRDDELELREEWTNCAGDISTIVWTSADNFICGTTEHSDAHNQQYNKPGNLVLGSCRVGTLRAYPDHRIVRPMVEKGENSTNAMRESQDPWLYTSVVSSDYDPNLGLAFTSGFDTTVKIWKVDETDSGPTMKVQGTWKHDGNVNFVVCSKHQSGMVATAADVPTNAIRIYKIRHDDIGQSPGRRYSCSRVTDEYGNTVSTEKWAYFPATMQWGQSPEVQHLLLVGYSPRSRTGDDNDIPQDRRDSGELCLWDGLTGQRWRITSATTQNVFEILWHPSQPSFIAATSPLGLDTDEGVRTQIRIFRVSDCSEYGGQAFTPVQTLDCTALDINELTIMPNSFTYCYISAACTDGKVYMWDTARGDRPIHVLRHDEPIDEYRGDREREDVGVKFTAWGNTPDRFYTGSSDGVVKVWNIRSHEKPLVRDLLEAPGPITCGLFSPDRSKLVVGDATGRVFLLSLDAPDDDAKKSAFTTLRLPNGTTKVVRPPKSIIYHKEPPTPEYNADGSLAEPEDSKAVVARANEYLANQQLMVHPANRHWVVQGPRYAELGFYRRDWHDKDDPDEPLLARWQMTQEDDNKRIRATGGRRRQQLLNIPVEDPLALEWHSLNNRASVSLLDVDTLPEETKKLLIQDGVDLVEVGEPDYMFNYEDYSEDEF</sequence>
<evidence type="ECO:0000256" key="3">
    <source>
        <dbReference type="SAM" id="MobiDB-lite"/>
    </source>
</evidence>
<evidence type="ECO:0000256" key="1">
    <source>
        <dbReference type="ARBA" id="ARBA00009890"/>
    </source>
</evidence>
<keyword evidence="5" id="KW-1185">Reference proteome</keyword>
<keyword evidence="2" id="KW-0853">WD repeat</keyword>
<dbReference type="Proteomes" id="UP001301769">
    <property type="component" value="Unassembled WGS sequence"/>
</dbReference>
<dbReference type="GO" id="GO:0032956">
    <property type="term" value="P:regulation of actin cytoskeleton organization"/>
    <property type="evidence" value="ECO:0007669"/>
    <property type="project" value="TreeGrafter"/>
</dbReference>
<dbReference type="InterPro" id="IPR015943">
    <property type="entry name" value="WD40/YVTN_repeat-like_dom_sf"/>
</dbReference>
<name>A0AAN6YDW0_9PEZI</name>
<evidence type="ECO:0000313" key="5">
    <source>
        <dbReference type="Proteomes" id="UP001301769"/>
    </source>
</evidence>
<dbReference type="InterPro" id="IPR036322">
    <property type="entry name" value="WD40_repeat_dom_sf"/>
</dbReference>
<accession>A0AAN6YDW0</accession>
<dbReference type="EMBL" id="MU858070">
    <property type="protein sequence ID" value="KAK4216256.1"/>
    <property type="molecule type" value="Genomic_DNA"/>
</dbReference>
<evidence type="ECO:0000313" key="4">
    <source>
        <dbReference type="EMBL" id="KAK4216256.1"/>
    </source>
</evidence>
<dbReference type="PROSITE" id="PS50082">
    <property type="entry name" value="WD_REPEATS_2"/>
    <property type="match status" value="1"/>
</dbReference>
<comment type="caution">
    <text evidence="4">The sequence shown here is derived from an EMBL/GenBank/DDBJ whole genome shotgun (WGS) entry which is preliminary data.</text>
</comment>
<organism evidence="4 5">
    <name type="scientific">Rhypophila decipiens</name>
    <dbReference type="NCBI Taxonomy" id="261697"/>
    <lineage>
        <taxon>Eukaryota</taxon>
        <taxon>Fungi</taxon>
        <taxon>Dikarya</taxon>
        <taxon>Ascomycota</taxon>
        <taxon>Pezizomycotina</taxon>
        <taxon>Sordariomycetes</taxon>
        <taxon>Sordariomycetidae</taxon>
        <taxon>Sordariales</taxon>
        <taxon>Naviculisporaceae</taxon>
        <taxon>Rhypophila</taxon>
    </lineage>
</organism>
<feature type="compositionally biased region" description="Basic and acidic residues" evidence="3">
    <location>
        <begin position="171"/>
        <end position="182"/>
    </location>
</feature>
<dbReference type="SUPFAM" id="SSF50978">
    <property type="entry name" value="WD40 repeat-like"/>
    <property type="match status" value="1"/>
</dbReference>
<dbReference type="InterPro" id="IPR037588">
    <property type="entry name" value="MLST8"/>
</dbReference>